<dbReference type="Proteomes" id="UP000051645">
    <property type="component" value="Unassembled WGS sequence"/>
</dbReference>
<dbReference type="PROSITE" id="PS51677">
    <property type="entry name" value="NODB"/>
    <property type="match status" value="1"/>
</dbReference>
<dbReference type="SUPFAM" id="SSF88713">
    <property type="entry name" value="Glycoside hydrolase/deacetylase"/>
    <property type="match status" value="1"/>
</dbReference>
<dbReference type="GO" id="GO:0005576">
    <property type="term" value="C:extracellular region"/>
    <property type="evidence" value="ECO:0007669"/>
    <property type="project" value="UniProtKB-SubCell"/>
</dbReference>
<evidence type="ECO:0000313" key="6">
    <source>
        <dbReference type="Proteomes" id="UP000051645"/>
    </source>
</evidence>
<dbReference type="PATRIC" id="fig|81857.3.peg.1677"/>
<accession>A0A0R2FRD6</accession>
<keyword evidence="2" id="KW-0732">Signal</keyword>
<sequence>MVKQQVDHGQTRIPLSKWVHTQTDVHIPILMYHDINTGNSLQMPEQQLNNQMHWLKDAGYYFLSPKEAYIALTQNKLPQKKVVWVTFDDGYKSMFTKGLPIFKAVGAYVTINLITSTLNDPQKCPLQINKAQMDKMVAATRTTVSMESHTVSHLDMNTMPLAQQQKEMADSRTELRQLLHQPILTVAYPAGHYDADSVTAAKEAGYKMALTTTPGLATASQGLLQLHRVRINPGLDKDQYLELVKTGY</sequence>
<evidence type="ECO:0000259" key="3">
    <source>
        <dbReference type="PROSITE" id="PS51677"/>
    </source>
</evidence>
<dbReference type="InterPro" id="IPR002509">
    <property type="entry name" value="NODB_dom"/>
</dbReference>
<dbReference type="EMBL" id="JQAZ01000005">
    <property type="protein sequence ID" value="KRN30912.1"/>
    <property type="molecule type" value="Genomic_DNA"/>
</dbReference>
<gene>
    <name evidence="4" type="ORF">IV38_GL001666</name>
    <name evidence="5" type="ORF">IV40_GL001549</name>
</gene>
<dbReference type="InterPro" id="IPR051398">
    <property type="entry name" value="Polysacch_Deacetylase"/>
</dbReference>
<feature type="domain" description="NodB homology" evidence="3">
    <location>
        <begin position="81"/>
        <end position="248"/>
    </location>
</feature>
<proteinExistence type="predicted"/>
<keyword evidence="6" id="KW-1185">Reference proteome</keyword>
<protein>
    <submittedName>
        <fullName evidence="5">Polysaccharide deacetylase</fullName>
    </submittedName>
</protein>
<dbReference type="AlphaFoldDB" id="A0A0R2FRD6"/>
<dbReference type="STRING" id="81857.IV38_GL001666"/>
<organism evidence="5 6">
    <name type="scientific">Lactobacillus selangorensis</name>
    <dbReference type="NCBI Taxonomy" id="81857"/>
    <lineage>
        <taxon>Bacteria</taxon>
        <taxon>Bacillati</taxon>
        <taxon>Bacillota</taxon>
        <taxon>Bacilli</taxon>
        <taxon>Lactobacillales</taxon>
        <taxon>Lactobacillaceae</taxon>
        <taxon>Lactobacillus</taxon>
    </lineage>
</organism>
<evidence type="ECO:0000256" key="2">
    <source>
        <dbReference type="ARBA" id="ARBA00022729"/>
    </source>
</evidence>
<dbReference type="PANTHER" id="PTHR34216">
    <property type="match status" value="1"/>
</dbReference>
<dbReference type="Proteomes" id="UP000051751">
    <property type="component" value="Unassembled WGS sequence"/>
</dbReference>
<dbReference type="EMBL" id="JQAT01000004">
    <property type="protein sequence ID" value="KRN28212.1"/>
    <property type="molecule type" value="Genomic_DNA"/>
</dbReference>
<dbReference type="Gene3D" id="3.20.20.370">
    <property type="entry name" value="Glycoside hydrolase/deacetylase"/>
    <property type="match status" value="1"/>
</dbReference>
<evidence type="ECO:0000313" key="7">
    <source>
        <dbReference type="Proteomes" id="UP000051751"/>
    </source>
</evidence>
<dbReference type="CDD" id="cd10918">
    <property type="entry name" value="CE4_NodB_like_5s_6s"/>
    <property type="match status" value="1"/>
</dbReference>
<dbReference type="InterPro" id="IPR011330">
    <property type="entry name" value="Glyco_hydro/deAcase_b/a-brl"/>
</dbReference>
<dbReference type="PANTHER" id="PTHR34216:SF3">
    <property type="entry name" value="POLY-BETA-1,6-N-ACETYL-D-GLUCOSAMINE N-DEACETYLASE"/>
    <property type="match status" value="1"/>
</dbReference>
<evidence type="ECO:0000313" key="4">
    <source>
        <dbReference type="EMBL" id="KRN28212.1"/>
    </source>
</evidence>
<name>A0A0R2FRD6_9LACO</name>
<evidence type="ECO:0000256" key="1">
    <source>
        <dbReference type="ARBA" id="ARBA00004613"/>
    </source>
</evidence>
<dbReference type="GO" id="GO:0005975">
    <property type="term" value="P:carbohydrate metabolic process"/>
    <property type="evidence" value="ECO:0007669"/>
    <property type="project" value="InterPro"/>
</dbReference>
<evidence type="ECO:0000313" key="5">
    <source>
        <dbReference type="EMBL" id="KRN30912.1"/>
    </source>
</evidence>
<comment type="subcellular location">
    <subcellularLocation>
        <location evidence="1">Secreted</location>
    </subcellularLocation>
</comment>
<dbReference type="GO" id="GO:0016810">
    <property type="term" value="F:hydrolase activity, acting on carbon-nitrogen (but not peptide) bonds"/>
    <property type="evidence" value="ECO:0007669"/>
    <property type="project" value="InterPro"/>
</dbReference>
<reference evidence="6 7" key="1">
    <citation type="journal article" date="2015" name="Genome Announc.">
        <title>Expanding the biotechnology potential of lactobacilli through comparative genomics of 213 strains and associated genera.</title>
        <authorList>
            <person name="Sun Z."/>
            <person name="Harris H.M."/>
            <person name="McCann A."/>
            <person name="Guo C."/>
            <person name="Argimon S."/>
            <person name="Zhang W."/>
            <person name="Yang X."/>
            <person name="Jeffery I.B."/>
            <person name="Cooney J.C."/>
            <person name="Kagawa T.F."/>
            <person name="Liu W."/>
            <person name="Song Y."/>
            <person name="Salvetti E."/>
            <person name="Wrobel A."/>
            <person name="Rasinkangas P."/>
            <person name="Parkhill J."/>
            <person name="Rea M.C."/>
            <person name="O'Sullivan O."/>
            <person name="Ritari J."/>
            <person name="Douillard F.P."/>
            <person name="Paul Ross R."/>
            <person name="Yang R."/>
            <person name="Briner A.E."/>
            <person name="Felis G.E."/>
            <person name="de Vos W.M."/>
            <person name="Barrangou R."/>
            <person name="Klaenhammer T.R."/>
            <person name="Caufield P.W."/>
            <person name="Cui Y."/>
            <person name="Zhang H."/>
            <person name="O'Toole P.W."/>
        </authorList>
    </citation>
    <scope>NUCLEOTIDE SEQUENCE [LARGE SCALE GENOMIC DNA]</scope>
    <source>
        <strain evidence="4 7">ATCC BAA-66</strain>
        <strain evidence="5 6">DSM 13344</strain>
    </source>
</reference>
<comment type="caution">
    <text evidence="5">The sequence shown here is derived from an EMBL/GenBank/DDBJ whole genome shotgun (WGS) entry which is preliminary data.</text>
</comment>
<dbReference type="Pfam" id="PF01522">
    <property type="entry name" value="Polysacc_deac_1"/>
    <property type="match status" value="1"/>
</dbReference>